<name>A0A2C9UTJ7_MANES</name>
<organism evidence="1">
    <name type="scientific">Manihot esculenta</name>
    <name type="common">Cassava</name>
    <name type="synonym">Jatropha manihot</name>
    <dbReference type="NCBI Taxonomy" id="3983"/>
    <lineage>
        <taxon>Eukaryota</taxon>
        <taxon>Viridiplantae</taxon>
        <taxon>Streptophyta</taxon>
        <taxon>Embryophyta</taxon>
        <taxon>Tracheophyta</taxon>
        <taxon>Spermatophyta</taxon>
        <taxon>Magnoliopsida</taxon>
        <taxon>eudicotyledons</taxon>
        <taxon>Gunneridae</taxon>
        <taxon>Pentapetalae</taxon>
        <taxon>rosids</taxon>
        <taxon>fabids</taxon>
        <taxon>Malpighiales</taxon>
        <taxon>Euphorbiaceae</taxon>
        <taxon>Crotonoideae</taxon>
        <taxon>Manihoteae</taxon>
        <taxon>Manihot</taxon>
    </lineage>
</organism>
<accession>A0A2C9UTJ7</accession>
<protein>
    <submittedName>
        <fullName evidence="1">Uncharacterized protein</fullName>
    </submittedName>
</protein>
<sequence length="44" mass="5164">MNRSEVQIKRTIQILLQIIVTNFQDRTEDKAKDKNKCKILSLSC</sequence>
<dbReference type="EMBL" id="CM004398">
    <property type="protein sequence ID" value="OAY34869.1"/>
    <property type="molecule type" value="Genomic_DNA"/>
</dbReference>
<reference evidence="1" key="1">
    <citation type="submission" date="2016-02" db="EMBL/GenBank/DDBJ databases">
        <title>WGS assembly of Manihot esculenta.</title>
        <authorList>
            <person name="Bredeson J.V."/>
            <person name="Prochnik S.E."/>
            <person name="Lyons J.B."/>
            <person name="Schmutz J."/>
            <person name="Grimwood J."/>
            <person name="Vrebalov J."/>
            <person name="Bart R.S."/>
            <person name="Amuge T."/>
            <person name="Ferguson M.E."/>
            <person name="Green R."/>
            <person name="Putnam N."/>
            <person name="Stites J."/>
            <person name="Rounsley S."/>
            <person name="Rokhsar D.S."/>
        </authorList>
    </citation>
    <scope>NUCLEOTIDE SEQUENCE [LARGE SCALE GENOMIC DNA]</scope>
    <source>
        <tissue evidence="1">Leaf</tissue>
    </source>
</reference>
<gene>
    <name evidence="1" type="ORF">MANES_12G053500</name>
</gene>
<evidence type="ECO:0000313" key="1">
    <source>
        <dbReference type="EMBL" id="OAY34869.1"/>
    </source>
</evidence>
<proteinExistence type="predicted"/>
<dbReference type="AlphaFoldDB" id="A0A2C9UTJ7"/>